<feature type="compositionally biased region" description="Polar residues" evidence="4">
    <location>
        <begin position="630"/>
        <end position="639"/>
    </location>
</feature>
<dbReference type="InterPro" id="IPR044081">
    <property type="entry name" value="DUF5776"/>
</dbReference>
<keyword evidence="5" id="KW-0732">Signal</keyword>
<comment type="similarity">
    <text evidence="1">Belongs to the glycosyl hydrolase 39 family.</text>
</comment>
<reference evidence="7 8" key="1">
    <citation type="journal article" date="2015" name="Genome Announc.">
        <title>Expanding the biotechnology potential of lactobacilli through comparative genomics of 213 strains and associated genera.</title>
        <authorList>
            <person name="Sun Z."/>
            <person name="Harris H.M."/>
            <person name="McCann A."/>
            <person name="Guo C."/>
            <person name="Argimon S."/>
            <person name="Zhang W."/>
            <person name="Yang X."/>
            <person name="Jeffery I.B."/>
            <person name="Cooney J.C."/>
            <person name="Kagawa T.F."/>
            <person name="Liu W."/>
            <person name="Song Y."/>
            <person name="Salvetti E."/>
            <person name="Wrobel A."/>
            <person name="Rasinkangas P."/>
            <person name="Parkhill J."/>
            <person name="Rea M.C."/>
            <person name="O'Sullivan O."/>
            <person name="Ritari J."/>
            <person name="Douillard F.P."/>
            <person name="Paul Ross R."/>
            <person name="Yang R."/>
            <person name="Briner A.E."/>
            <person name="Felis G.E."/>
            <person name="de Vos W.M."/>
            <person name="Barrangou R."/>
            <person name="Klaenhammer T.R."/>
            <person name="Caufield P.W."/>
            <person name="Cui Y."/>
            <person name="Zhang H."/>
            <person name="O'Toole P.W."/>
        </authorList>
    </citation>
    <scope>NUCLEOTIDE SEQUENCE [LARGE SCALE GENOMIC DNA]</scope>
    <source>
        <strain evidence="7 8">DSM 19906</strain>
    </source>
</reference>
<dbReference type="Gene3D" id="2.60.120.260">
    <property type="entry name" value="Galactose-binding domain-like"/>
    <property type="match status" value="1"/>
</dbReference>
<evidence type="ECO:0000256" key="3">
    <source>
        <dbReference type="ARBA" id="ARBA00023295"/>
    </source>
</evidence>
<organism evidence="7 8">
    <name type="scientific">Lentilactobacillus kisonensis DSM 19906 = JCM 15041</name>
    <dbReference type="NCBI Taxonomy" id="1423766"/>
    <lineage>
        <taxon>Bacteria</taxon>
        <taxon>Bacillati</taxon>
        <taxon>Bacillota</taxon>
        <taxon>Bacilli</taxon>
        <taxon>Lactobacillales</taxon>
        <taxon>Lactobacillaceae</taxon>
        <taxon>Lentilactobacillus</taxon>
    </lineage>
</organism>
<feature type="compositionally biased region" description="Low complexity" evidence="4">
    <location>
        <begin position="593"/>
        <end position="622"/>
    </location>
</feature>
<sequence length="784" mass="85811">MFHKRIATLLMAAAVGAFTAGLAGGTVKADDQTINVDTTQAIRPVDHVASGGLYALADANTPNADLLSPLKPKVFTQAPPYGQQIPNGEPKTAGEFPEIQPTAHKLGAKVIVRLPDFYPKFPYNYSNEQDWLNHVKTMVTAAQQNSDDVYAYELWNEPNANWNNSWGNFDQVWKDTYHVVKAIAPNAKILGPSLNGWNGGGWMKSFLTYCRDNNVLPDYICWHEWNAANFPKEAQALDAMEDSLGITRRPISINEYGWKNELAVPGQMIHYVQNFENVNELDSACLAFWYNYGRMDNLLTNDQKPNGGYWLYKWYGDMSGQMDQTSTFNTNGALASIANTTSDKGQTSVILGGTSGDTTVNVNNLDTSKYGKFAKVEVNATPWYGVDTAVDSPKTVASGTVAVNNGSVSIPVKDMKASSGYQVVVTPTTDSSATGVQYVQPSAGDPIRVEAEDSALFGAKTTIQTKSSYPSGNKYVSGIDDTQSGVTFKPNALAAGTYKVKVGYANGYQDSAVDSVTLNNKPLQDLTMPYTTGWLDDSLNVHGTRRVVQYGNVDLNKGENTFTLQKKSGFAELDYVQFTPVTPNPTPTPTPVNPDNSNTDQTSSSTNTSSSSSAASSSSTATEPAKTDNHNSSSQTTTNRFKVYAKKSLYRYKSVNFTKNNRVKKYVVKNRTTAPTFTVVAKAKSANGAARYKLSDGTYITANKKYVANLYWQTKHSKVYAAKKTGLNEYKNTTLSKRNQVRHVKKGQVLHVKKIVKHGSTTRFQLTNGNYISGNKQMTSLIEP</sequence>
<feature type="compositionally biased region" description="Pro residues" evidence="4">
    <location>
        <begin position="582"/>
        <end position="592"/>
    </location>
</feature>
<feature type="signal peptide" evidence="5">
    <location>
        <begin position="1"/>
        <end position="19"/>
    </location>
</feature>
<evidence type="ECO:0000256" key="5">
    <source>
        <dbReference type="SAM" id="SignalP"/>
    </source>
</evidence>
<dbReference type="Gene3D" id="3.20.20.80">
    <property type="entry name" value="Glycosidases"/>
    <property type="match status" value="1"/>
</dbReference>
<feature type="domain" description="CBM6" evidence="6">
    <location>
        <begin position="447"/>
        <end position="579"/>
    </location>
</feature>
<dbReference type="EMBL" id="AZEB01000016">
    <property type="protein sequence ID" value="KRL21236.1"/>
    <property type="molecule type" value="Genomic_DNA"/>
</dbReference>
<comment type="caution">
    <text evidence="7">The sequence shown here is derived from an EMBL/GenBank/DDBJ whole genome shotgun (WGS) entry which is preliminary data.</text>
</comment>
<dbReference type="Pfam" id="PF19087">
    <property type="entry name" value="DUF5776"/>
    <property type="match status" value="2"/>
</dbReference>
<dbReference type="InterPro" id="IPR017853">
    <property type="entry name" value="GH"/>
</dbReference>
<dbReference type="PROSITE" id="PS51175">
    <property type="entry name" value="CBM6"/>
    <property type="match status" value="1"/>
</dbReference>
<dbReference type="AlphaFoldDB" id="A0A0R1NSG3"/>
<dbReference type="InterPro" id="IPR049166">
    <property type="entry name" value="GH39_cat"/>
</dbReference>
<dbReference type="PATRIC" id="fig|1423766.4.peg.845"/>
<dbReference type="GO" id="GO:0016798">
    <property type="term" value="F:hydrolase activity, acting on glycosyl bonds"/>
    <property type="evidence" value="ECO:0007669"/>
    <property type="project" value="UniProtKB-KW"/>
</dbReference>
<keyword evidence="2" id="KW-0378">Hydrolase</keyword>
<evidence type="ECO:0000256" key="4">
    <source>
        <dbReference type="SAM" id="MobiDB-lite"/>
    </source>
</evidence>
<keyword evidence="3" id="KW-0326">Glycosidase</keyword>
<dbReference type="GO" id="GO:0030246">
    <property type="term" value="F:carbohydrate binding"/>
    <property type="evidence" value="ECO:0007669"/>
    <property type="project" value="InterPro"/>
</dbReference>
<dbReference type="InterPro" id="IPR008979">
    <property type="entry name" value="Galactose-bd-like_sf"/>
</dbReference>
<evidence type="ECO:0000259" key="6">
    <source>
        <dbReference type="PROSITE" id="PS51175"/>
    </source>
</evidence>
<name>A0A0R1NSG3_9LACO</name>
<dbReference type="Proteomes" id="UP000051439">
    <property type="component" value="Unassembled WGS sequence"/>
</dbReference>
<dbReference type="SUPFAM" id="SSF49785">
    <property type="entry name" value="Galactose-binding domain-like"/>
    <property type="match status" value="1"/>
</dbReference>
<evidence type="ECO:0000256" key="2">
    <source>
        <dbReference type="ARBA" id="ARBA00022801"/>
    </source>
</evidence>
<dbReference type="InterPro" id="IPR005084">
    <property type="entry name" value="CBM6"/>
</dbReference>
<evidence type="ECO:0000313" key="8">
    <source>
        <dbReference type="Proteomes" id="UP000051439"/>
    </source>
</evidence>
<evidence type="ECO:0000313" key="7">
    <source>
        <dbReference type="EMBL" id="KRL21236.1"/>
    </source>
</evidence>
<evidence type="ECO:0000256" key="1">
    <source>
        <dbReference type="ARBA" id="ARBA00008875"/>
    </source>
</evidence>
<feature type="chain" id="PRO_5039661126" evidence="5">
    <location>
        <begin position="20"/>
        <end position="784"/>
    </location>
</feature>
<feature type="region of interest" description="Disordered" evidence="4">
    <location>
        <begin position="578"/>
        <end position="639"/>
    </location>
</feature>
<dbReference type="SUPFAM" id="SSF51445">
    <property type="entry name" value="(Trans)glycosidases"/>
    <property type="match status" value="1"/>
</dbReference>
<gene>
    <name evidence="7" type="ORF">FC98_GL000826</name>
</gene>
<proteinExistence type="inferred from homology"/>
<keyword evidence="8" id="KW-1185">Reference proteome</keyword>
<accession>A0A0R1NSG3</accession>
<protein>
    <submittedName>
        <fullName evidence="7">Carbohydrate binding module</fullName>
    </submittedName>
</protein>
<dbReference type="RefSeq" id="WP_054655177.1">
    <property type="nucleotide sequence ID" value="NZ_AZEB01000016.1"/>
</dbReference>
<dbReference type="Pfam" id="PF01229">
    <property type="entry name" value="Glyco_hydro_39"/>
    <property type="match status" value="1"/>
</dbReference>